<evidence type="ECO:0008006" key="4">
    <source>
        <dbReference type="Google" id="ProtNLM"/>
    </source>
</evidence>
<feature type="compositionally biased region" description="Basic and acidic residues" evidence="1">
    <location>
        <begin position="74"/>
        <end position="83"/>
    </location>
</feature>
<dbReference type="RefSeq" id="WP_184169962.1">
    <property type="nucleotide sequence ID" value="NZ_JACHGF010000001.1"/>
</dbReference>
<protein>
    <recommendedName>
        <fullName evidence="4">Lipoprotein</fullName>
    </recommendedName>
</protein>
<reference evidence="2 3" key="1">
    <citation type="submission" date="2020-08" db="EMBL/GenBank/DDBJ databases">
        <title>Genomic Encyclopedia of Type Strains, Phase IV (KMG-IV): sequencing the most valuable type-strain genomes for metagenomic binning, comparative biology and taxonomic classification.</title>
        <authorList>
            <person name="Goeker M."/>
        </authorList>
    </citation>
    <scope>NUCLEOTIDE SEQUENCE [LARGE SCALE GENOMIC DNA]</scope>
    <source>
        <strain evidence="2 3">DSM 105074</strain>
    </source>
</reference>
<gene>
    <name evidence="2" type="ORF">HNQ92_000341</name>
</gene>
<dbReference type="PROSITE" id="PS51257">
    <property type="entry name" value="PROKAR_LIPOPROTEIN"/>
    <property type="match status" value="1"/>
</dbReference>
<organism evidence="2 3">
    <name type="scientific">Rhabdobacter roseus</name>
    <dbReference type="NCBI Taxonomy" id="1655419"/>
    <lineage>
        <taxon>Bacteria</taxon>
        <taxon>Pseudomonadati</taxon>
        <taxon>Bacteroidota</taxon>
        <taxon>Cytophagia</taxon>
        <taxon>Cytophagales</taxon>
        <taxon>Cytophagaceae</taxon>
        <taxon>Rhabdobacter</taxon>
    </lineage>
</organism>
<sequence>MKKTRMISIWVGLVLIALSVSSCVYRTGPPRRYDYGYGYGHPGYRVPPRPPRTVIVRPSPPPRAVYRNAPRGRRTYERRDTRRSNRTYQRNNSRNSRYGRSYGPR</sequence>
<feature type="compositionally biased region" description="Low complexity" evidence="1">
    <location>
        <begin position="86"/>
        <end position="105"/>
    </location>
</feature>
<dbReference type="Proteomes" id="UP000557307">
    <property type="component" value="Unassembled WGS sequence"/>
</dbReference>
<feature type="region of interest" description="Disordered" evidence="1">
    <location>
        <begin position="48"/>
        <end position="105"/>
    </location>
</feature>
<dbReference type="AlphaFoldDB" id="A0A840TQ92"/>
<name>A0A840TQ92_9BACT</name>
<accession>A0A840TQ92</accession>
<evidence type="ECO:0000313" key="3">
    <source>
        <dbReference type="Proteomes" id="UP000557307"/>
    </source>
</evidence>
<keyword evidence="3" id="KW-1185">Reference proteome</keyword>
<proteinExistence type="predicted"/>
<evidence type="ECO:0000256" key="1">
    <source>
        <dbReference type="SAM" id="MobiDB-lite"/>
    </source>
</evidence>
<evidence type="ECO:0000313" key="2">
    <source>
        <dbReference type="EMBL" id="MBB5282220.1"/>
    </source>
</evidence>
<comment type="caution">
    <text evidence="2">The sequence shown here is derived from an EMBL/GenBank/DDBJ whole genome shotgun (WGS) entry which is preliminary data.</text>
</comment>
<dbReference type="EMBL" id="JACHGF010000001">
    <property type="protein sequence ID" value="MBB5282220.1"/>
    <property type="molecule type" value="Genomic_DNA"/>
</dbReference>